<comment type="subcellular location">
    <subcellularLocation>
        <location evidence="1">Membrane</location>
        <topology evidence="1">Single-pass membrane protein</topology>
    </subcellularLocation>
</comment>
<sequence length="948" mass="107031">MHHQIHRQQRQNGTNEAANLLINSVQANEGLRLNGTNETAAILLINAVKENDTAPLAPPAQPAKAMHFVVISAVYSTKSKLYSDNQIVLLVDAQFDDAIEQQIFVAKTSNGTNEQQTNFTLHKASGRAGVCLWSSYMSVFDSVDQPVILQIGQAENMAQIEAKRSYDKKRFEVGTCFSPLFFAEHWQLIVLTIEIYRHFGSALQIIYLMSAIEGIFDILKLYQEADVVQIEHWYSIQIEGEKYKGLEHTINTNQDWRNQISAHTDCLIKYGNAAEFLIIGDIDDVLVPNHGFYYDEFIRNDLQNAAALLYDRFYVDTTTTRDPERFSLFNIVMSAKVDLQESHVSKYVVNTSLTESLWVHWPANTKPNTTLRTVPAMDGRMFHLRRWHFVEDEEVSEFNRSTVELDELRPTEAYMSIKLKADDPLAGVWWNTYINEKNAKRISERFNKNILKKHPEIFRKIPMQMFYGRQFSNCYLKFKIAWGAGKLMECPGPHHCEIQPIAGLNCTISKRIFVPHKLSHEQGERRAQTAKAIQARLAKKTAVQPDPDAQMPQPSGEEPSTSEATAQDNDGRSTSTPTPMILQEMNVPTVEMMEVGVPFPSTPADDDQQIQPMPSTSTARCDLMATPSTSKGACGFGRSRRCLLSPCWFLVTSERAFRWRHAEAERSRLVERSRCALSCFRRKAFDRRCRCNLLTTLDAGISFKAREAALKRSFAGQGHDVWAPTRAVKLLKAELCEAVNFDWTGDGETRAFVSVDVRAMIEGRLQDLVNSGRLKLHQQFVSQIVLVLTGDKGGDGVAATTKLGLVIGNVDHPNSPKNLSLLGIYFGNDDRKNLENKFDTIFAQLNELKNVSLEIAGRKRTIPVQMLLCADLKFTSALWGTRDLRRHSLVHCAHLGETNCRTTLSVFARRLRHSKNRNGQRIIDAICSEADARGKGNDVRKRLSDAGV</sequence>
<evidence type="ECO:0000256" key="1">
    <source>
        <dbReference type="ARBA" id="ARBA00004167"/>
    </source>
</evidence>
<evidence type="ECO:0000313" key="9">
    <source>
        <dbReference type="EMBL" id="KAL3084504.1"/>
    </source>
</evidence>
<dbReference type="InterPro" id="IPR008166">
    <property type="entry name" value="Glyco_transf_92"/>
</dbReference>
<feature type="compositionally biased region" description="Polar residues" evidence="8">
    <location>
        <begin position="558"/>
        <end position="578"/>
    </location>
</feature>
<evidence type="ECO:0000256" key="3">
    <source>
        <dbReference type="ARBA" id="ARBA00022676"/>
    </source>
</evidence>
<feature type="compositionally biased region" description="Basic and acidic residues" evidence="8">
    <location>
        <begin position="518"/>
        <end position="527"/>
    </location>
</feature>
<keyword evidence="4" id="KW-0808">Transferase</keyword>
<evidence type="ECO:0000256" key="6">
    <source>
        <dbReference type="ARBA" id="ARBA00022989"/>
    </source>
</evidence>
<evidence type="ECO:0008006" key="11">
    <source>
        <dbReference type="Google" id="ProtNLM"/>
    </source>
</evidence>
<comment type="similarity">
    <text evidence="2">Belongs to the glycosyltransferase 92 family.</text>
</comment>
<comment type="caution">
    <text evidence="9">The sequence shown here is derived from an EMBL/GenBank/DDBJ whole genome shotgun (WGS) entry which is preliminary data.</text>
</comment>
<evidence type="ECO:0000256" key="5">
    <source>
        <dbReference type="ARBA" id="ARBA00022692"/>
    </source>
</evidence>
<dbReference type="Pfam" id="PF06918">
    <property type="entry name" value="DUF1280"/>
    <property type="match status" value="1"/>
</dbReference>
<keyword evidence="10" id="KW-1185">Reference proteome</keyword>
<evidence type="ECO:0000313" key="10">
    <source>
        <dbReference type="Proteomes" id="UP001620645"/>
    </source>
</evidence>
<dbReference type="GO" id="GO:0016020">
    <property type="term" value="C:membrane"/>
    <property type="evidence" value="ECO:0007669"/>
    <property type="project" value="UniProtKB-SubCell"/>
</dbReference>
<accession>A0ABD2IX60</accession>
<keyword evidence="6" id="KW-1133">Transmembrane helix</keyword>
<evidence type="ECO:0000256" key="7">
    <source>
        <dbReference type="ARBA" id="ARBA00023136"/>
    </source>
</evidence>
<gene>
    <name evidence="9" type="ORF">niasHS_009275</name>
</gene>
<name>A0ABD2IX60_HETSC</name>
<reference evidence="9 10" key="1">
    <citation type="submission" date="2024-10" db="EMBL/GenBank/DDBJ databases">
        <authorList>
            <person name="Kim D."/>
        </authorList>
    </citation>
    <scope>NUCLEOTIDE SEQUENCE [LARGE SCALE GENOMIC DNA]</scope>
    <source>
        <strain evidence="9">Taebaek</strain>
    </source>
</reference>
<dbReference type="AlphaFoldDB" id="A0ABD2IX60"/>
<dbReference type="GO" id="GO:0016757">
    <property type="term" value="F:glycosyltransferase activity"/>
    <property type="evidence" value="ECO:0007669"/>
    <property type="project" value="UniProtKB-KW"/>
</dbReference>
<keyword evidence="3" id="KW-0328">Glycosyltransferase</keyword>
<evidence type="ECO:0000256" key="4">
    <source>
        <dbReference type="ARBA" id="ARBA00022679"/>
    </source>
</evidence>
<dbReference type="EMBL" id="JBICCN010000234">
    <property type="protein sequence ID" value="KAL3084504.1"/>
    <property type="molecule type" value="Genomic_DNA"/>
</dbReference>
<proteinExistence type="inferred from homology"/>
<evidence type="ECO:0000256" key="8">
    <source>
        <dbReference type="SAM" id="MobiDB-lite"/>
    </source>
</evidence>
<dbReference type="InterPro" id="IPR052012">
    <property type="entry name" value="GTase_92"/>
</dbReference>
<feature type="region of interest" description="Disordered" evidence="8">
    <location>
        <begin position="517"/>
        <end position="580"/>
    </location>
</feature>
<keyword evidence="5" id="KW-0812">Transmembrane</keyword>
<dbReference type="PANTHER" id="PTHR21645">
    <property type="entry name" value="GLYCOSYLTRANSFERASE FAMILY 92 PROTEIN"/>
    <property type="match status" value="1"/>
</dbReference>
<organism evidence="9 10">
    <name type="scientific">Heterodera schachtii</name>
    <name type="common">Sugarbeet cyst nematode worm</name>
    <name type="synonym">Tylenchus schachtii</name>
    <dbReference type="NCBI Taxonomy" id="97005"/>
    <lineage>
        <taxon>Eukaryota</taxon>
        <taxon>Metazoa</taxon>
        <taxon>Ecdysozoa</taxon>
        <taxon>Nematoda</taxon>
        <taxon>Chromadorea</taxon>
        <taxon>Rhabditida</taxon>
        <taxon>Tylenchina</taxon>
        <taxon>Tylenchomorpha</taxon>
        <taxon>Tylenchoidea</taxon>
        <taxon>Heteroderidae</taxon>
        <taxon>Heteroderinae</taxon>
        <taxon>Heterodera</taxon>
    </lineage>
</organism>
<protein>
    <recommendedName>
        <fullName evidence="11">Glycosyltransferase family 92 protein</fullName>
    </recommendedName>
</protein>
<dbReference type="PANTHER" id="PTHR21645:SF2">
    <property type="entry name" value="GLYCOSYLTRANSFERASE FAMILY 92 PROTEIN F59C6.8"/>
    <property type="match status" value="1"/>
</dbReference>
<dbReference type="Pfam" id="PF01697">
    <property type="entry name" value="Glyco_transf_92"/>
    <property type="match status" value="1"/>
</dbReference>
<evidence type="ECO:0000256" key="2">
    <source>
        <dbReference type="ARBA" id="ARBA00007647"/>
    </source>
</evidence>
<dbReference type="InterPro" id="IPR009689">
    <property type="entry name" value="DUF1280"/>
</dbReference>
<dbReference type="Proteomes" id="UP001620645">
    <property type="component" value="Unassembled WGS sequence"/>
</dbReference>
<keyword evidence="7" id="KW-0472">Membrane</keyword>